<dbReference type="Gene3D" id="1.25.10.10">
    <property type="entry name" value="Leucine-rich Repeat Variant"/>
    <property type="match status" value="1"/>
</dbReference>
<comment type="similarity">
    <text evidence="2">Belongs to the beta-catenin family.</text>
</comment>
<dbReference type="Pfam" id="PF00514">
    <property type="entry name" value="Arm"/>
    <property type="match status" value="1"/>
</dbReference>
<proteinExistence type="inferred from homology"/>
<dbReference type="InterPro" id="IPR011989">
    <property type="entry name" value="ARM-like"/>
</dbReference>
<reference evidence="8 9" key="1">
    <citation type="journal article" date="2007" name="Science">
        <title>Sea anemone genome reveals ancestral eumetazoan gene repertoire and genomic organization.</title>
        <authorList>
            <person name="Putnam N.H."/>
            <person name="Srivastava M."/>
            <person name="Hellsten U."/>
            <person name="Dirks B."/>
            <person name="Chapman J."/>
            <person name="Salamov A."/>
            <person name="Terry A."/>
            <person name="Shapiro H."/>
            <person name="Lindquist E."/>
            <person name="Kapitonov V.V."/>
            <person name="Jurka J."/>
            <person name="Genikhovich G."/>
            <person name="Grigoriev I.V."/>
            <person name="Lucas S.M."/>
            <person name="Steele R.E."/>
            <person name="Finnerty J.R."/>
            <person name="Technau U."/>
            <person name="Martindale M.Q."/>
            <person name="Rokhsar D.S."/>
        </authorList>
    </citation>
    <scope>NUCLEOTIDE SEQUENCE [LARGE SCALE GENOMIC DNA]</scope>
    <source>
        <strain evidence="9">CH2 X CH6</strain>
    </source>
</reference>
<keyword evidence="9" id="KW-1185">Reference proteome</keyword>
<dbReference type="InParanoid" id="A7RES5"/>
<feature type="region of interest" description="Disordered" evidence="7">
    <location>
        <begin position="255"/>
        <end position="276"/>
    </location>
</feature>
<keyword evidence="3" id="KW-0677">Repeat</keyword>
<dbReference type="AlphaFoldDB" id="A7RES5"/>
<evidence type="ECO:0000256" key="6">
    <source>
        <dbReference type="PROSITE-ProRule" id="PRU00259"/>
    </source>
</evidence>
<dbReference type="SUPFAM" id="SSF48371">
    <property type="entry name" value="ARM repeat"/>
    <property type="match status" value="1"/>
</dbReference>
<dbReference type="PANTHER" id="PTHR10372:SF27">
    <property type="entry name" value="ADHERENS JUNCTION PROTEIN P120"/>
    <property type="match status" value="1"/>
</dbReference>
<dbReference type="HOGENOM" id="CLU_009111_4_1_1"/>
<keyword evidence="4" id="KW-0130">Cell adhesion</keyword>
<evidence type="ECO:0000256" key="2">
    <source>
        <dbReference type="ARBA" id="ARBA00005462"/>
    </source>
</evidence>
<feature type="non-terminal residue" evidence="8">
    <location>
        <position position="476"/>
    </location>
</feature>
<dbReference type="PANTHER" id="PTHR10372">
    <property type="entry name" value="PLAKOPHILLIN-RELATED"/>
    <property type="match status" value="1"/>
</dbReference>
<keyword evidence="5" id="KW-0965">Cell junction</keyword>
<protein>
    <submittedName>
        <fullName evidence="8">Uncharacterized protein</fullName>
    </submittedName>
</protein>
<dbReference type="PhylomeDB" id="A7RES5"/>
<sequence length="476" mass="54283">MPDIPDLLDYMQSGNVDKMIHAGFYLQHLCYNDDDVKNKVRILGGIPIVVRCLSHQNDQVRFAAACVLRNLSSGTKSDQNKLEIADCDGIEKLIEMLQRSDKPESCELGFVLQTLRLRILRLCLHMLVIIIIKTYSGWDRNVAQRDPPKMDGQWSELLRHATRIVRNLSSAGLQAREDMRNEEYLIDCLVWIIRTSVKNKNWNDECVENCVCTMRNLSYRLESELDRDIHTDDEVQLDKAVVKEQQSQGCFAGCGGGKSKKKKKNAKNSDMSPMTNKVKSCTQKILVKERRRFIISFGNTLQFFGAALLYQGTTVRQYFILLKNAKNNETLEGSAGALHNLTACSWKWAIKIRGDTRREQVIPNVISLLRIDYDPTIRASAILLRNLSVDRENKRIIGEKGTGPLVNRLPTGEPREPRVINDATIVSIMCALYQLGQKSEKNAKILRKTTGIRRMVRIAKSQERYDDRVVRTANQV</sequence>
<dbReference type="InterPro" id="IPR016024">
    <property type="entry name" value="ARM-type_fold"/>
</dbReference>
<dbReference type="Proteomes" id="UP000001593">
    <property type="component" value="Unassembled WGS sequence"/>
</dbReference>
<feature type="repeat" description="ARM" evidence="6">
    <location>
        <begin position="360"/>
        <end position="397"/>
    </location>
</feature>
<dbReference type="SMART" id="SM00185">
    <property type="entry name" value="ARM"/>
    <property type="match status" value="4"/>
</dbReference>
<evidence type="ECO:0000256" key="4">
    <source>
        <dbReference type="ARBA" id="ARBA00022889"/>
    </source>
</evidence>
<dbReference type="GO" id="GO:0070161">
    <property type="term" value="C:anchoring junction"/>
    <property type="evidence" value="ECO:0007669"/>
    <property type="project" value="UniProtKB-SubCell"/>
</dbReference>
<evidence type="ECO:0000313" key="9">
    <source>
        <dbReference type="Proteomes" id="UP000001593"/>
    </source>
</evidence>
<organism evidence="8 9">
    <name type="scientific">Nematostella vectensis</name>
    <name type="common">Starlet sea anemone</name>
    <dbReference type="NCBI Taxonomy" id="45351"/>
    <lineage>
        <taxon>Eukaryota</taxon>
        <taxon>Metazoa</taxon>
        <taxon>Cnidaria</taxon>
        <taxon>Anthozoa</taxon>
        <taxon>Hexacorallia</taxon>
        <taxon>Actiniaria</taxon>
        <taxon>Edwardsiidae</taxon>
        <taxon>Nematostella</taxon>
    </lineage>
</organism>
<dbReference type="PROSITE" id="PS50176">
    <property type="entry name" value="ARM_REPEAT"/>
    <property type="match status" value="2"/>
</dbReference>
<comment type="subcellular location">
    <subcellularLocation>
        <location evidence="1">Cell junction</location>
    </subcellularLocation>
</comment>
<evidence type="ECO:0000256" key="5">
    <source>
        <dbReference type="ARBA" id="ARBA00022949"/>
    </source>
</evidence>
<evidence type="ECO:0000313" key="8">
    <source>
        <dbReference type="EMBL" id="EDO49843.1"/>
    </source>
</evidence>
<evidence type="ECO:0000256" key="3">
    <source>
        <dbReference type="ARBA" id="ARBA00022737"/>
    </source>
</evidence>
<dbReference type="OMA" id="NDECVEN"/>
<evidence type="ECO:0000256" key="7">
    <source>
        <dbReference type="SAM" id="MobiDB-lite"/>
    </source>
</evidence>
<dbReference type="STRING" id="45351.A7RES5"/>
<dbReference type="InterPro" id="IPR028435">
    <property type="entry name" value="Plakophilin/d_Catenin"/>
</dbReference>
<accession>A7RES5</accession>
<feature type="repeat" description="ARM" evidence="6">
    <location>
        <begin position="44"/>
        <end position="72"/>
    </location>
</feature>
<dbReference type="GO" id="GO:0098609">
    <property type="term" value="P:cell-cell adhesion"/>
    <property type="evidence" value="ECO:0007669"/>
    <property type="project" value="InterPro"/>
</dbReference>
<evidence type="ECO:0000256" key="1">
    <source>
        <dbReference type="ARBA" id="ARBA00004282"/>
    </source>
</evidence>
<dbReference type="EMBL" id="DS469507">
    <property type="protein sequence ID" value="EDO49843.1"/>
    <property type="molecule type" value="Genomic_DNA"/>
</dbReference>
<name>A7RES5_NEMVE</name>
<dbReference type="eggNOG" id="KOG1048">
    <property type="taxonomic scope" value="Eukaryota"/>
</dbReference>
<gene>
    <name evidence="8" type="ORF">NEMVEDRAFT_v1g78945</name>
</gene>
<dbReference type="InterPro" id="IPR000225">
    <property type="entry name" value="Armadillo"/>
</dbReference>